<feature type="transmembrane region" description="Helical" evidence="10">
    <location>
        <begin position="743"/>
        <end position="764"/>
    </location>
</feature>
<feature type="compositionally biased region" description="Basic residues" evidence="9">
    <location>
        <begin position="689"/>
        <end position="701"/>
    </location>
</feature>
<dbReference type="GO" id="GO:0031410">
    <property type="term" value="C:cytoplasmic vesicle"/>
    <property type="evidence" value="ECO:0007669"/>
    <property type="project" value="TreeGrafter"/>
</dbReference>
<name>A0A9P4S4T1_9PEZI</name>
<dbReference type="PANTHER" id="PTHR45755">
    <property type="match status" value="1"/>
</dbReference>
<feature type="transmembrane region" description="Helical" evidence="10">
    <location>
        <begin position="665"/>
        <end position="683"/>
    </location>
</feature>
<feature type="region of interest" description="Disordered" evidence="9">
    <location>
        <begin position="858"/>
        <end position="889"/>
    </location>
</feature>
<dbReference type="Proteomes" id="UP000799429">
    <property type="component" value="Unassembled WGS sequence"/>
</dbReference>
<keyword evidence="13" id="KW-1185">Reference proteome</keyword>
<evidence type="ECO:0000256" key="6">
    <source>
        <dbReference type="ARBA" id="ARBA00023065"/>
    </source>
</evidence>
<comment type="caution">
    <text evidence="12">The sequence shown here is derived from an EMBL/GenBank/DDBJ whole genome shotgun (WGS) entry which is preliminary data.</text>
</comment>
<evidence type="ECO:0000256" key="3">
    <source>
        <dbReference type="ARBA" id="ARBA00022448"/>
    </source>
</evidence>
<feature type="compositionally biased region" description="Polar residues" evidence="9">
    <location>
        <begin position="60"/>
        <end position="70"/>
    </location>
</feature>
<accession>A0A9P4S4T1</accession>
<keyword evidence="6 8" id="KW-0406">Ion transport</keyword>
<dbReference type="Gene3D" id="1.20.1510.10">
    <property type="entry name" value="Cation efflux protein transmembrane domain"/>
    <property type="match status" value="1"/>
</dbReference>
<feature type="domain" description="Cation efflux protein transmembrane" evidence="11">
    <location>
        <begin position="564"/>
        <end position="800"/>
    </location>
</feature>
<gene>
    <name evidence="12" type="ORF">M501DRAFT_999422</name>
</gene>
<organism evidence="12 13">
    <name type="scientific">Patellaria atrata CBS 101060</name>
    <dbReference type="NCBI Taxonomy" id="1346257"/>
    <lineage>
        <taxon>Eukaryota</taxon>
        <taxon>Fungi</taxon>
        <taxon>Dikarya</taxon>
        <taxon>Ascomycota</taxon>
        <taxon>Pezizomycotina</taxon>
        <taxon>Dothideomycetes</taxon>
        <taxon>Dothideomycetes incertae sedis</taxon>
        <taxon>Patellariales</taxon>
        <taxon>Patellariaceae</taxon>
        <taxon>Patellaria</taxon>
    </lineage>
</organism>
<dbReference type="InterPro" id="IPR058533">
    <property type="entry name" value="Cation_efflux_TM"/>
</dbReference>
<dbReference type="InterPro" id="IPR002524">
    <property type="entry name" value="Cation_efflux"/>
</dbReference>
<dbReference type="SUPFAM" id="SSF161111">
    <property type="entry name" value="Cation efflux protein transmembrane domain-like"/>
    <property type="match status" value="1"/>
</dbReference>
<dbReference type="InterPro" id="IPR045316">
    <property type="entry name" value="Msc2-like"/>
</dbReference>
<comment type="similarity">
    <text evidence="2 8">Belongs to the cation diffusion facilitator (CDF) transporter (TC 2.A.4) family. SLC30A subfamily.</text>
</comment>
<dbReference type="PANTHER" id="PTHR45755:SF4">
    <property type="entry name" value="ZINC TRANSPORTER 7"/>
    <property type="match status" value="1"/>
</dbReference>
<dbReference type="GO" id="GO:0005794">
    <property type="term" value="C:Golgi apparatus"/>
    <property type="evidence" value="ECO:0007669"/>
    <property type="project" value="TreeGrafter"/>
</dbReference>
<feature type="transmembrane region" description="Helical" evidence="10">
    <location>
        <begin position="770"/>
        <end position="792"/>
    </location>
</feature>
<evidence type="ECO:0000256" key="2">
    <source>
        <dbReference type="ARBA" id="ARBA00008873"/>
    </source>
</evidence>
<keyword evidence="8" id="KW-0256">Endoplasmic reticulum</keyword>
<feature type="transmembrane region" description="Helical" evidence="10">
    <location>
        <begin position="631"/>
        <end position="653"/>
    </location>
</feature>
<evidence type="ECO:0000259" key="11">
    <source>
        <dbReference type="Pfam" id="PF01545"/>
    </source>
</evidence>
<evidence type="ECO:0000256" key="7">
    <source>
        <dbReference type="ARBA" id="ARBA00023136"/>
    </source>
</evidence>
<keyword evidence="7 10" id="KW-0472">Membrane</keyword>
<dbReference type="EMBL" id="MU006111">
    <property type="protein sequence ID" value="KAF2835130.1"/>
    <property type="molecule type" value="Genomic_DNA"/>
</dbReference>
<dbReference type="InterPro" id="IPR027469">
    <property type="entry name" value="Cation_efflux_TMD_sf"/>
</dbReference>
<feature type="compositionally biased region" description="Basic and acidic residues" evidence="9">
    <location>
        <begin position="511"/>
        <end position="529"/>
    </location>
</feature>
<evidence type="ECO:0000256" key="4">
    <source>
        <dbReference type="ARBA" id="ARBA00022692"/>
    </source>
</evidence>
<comment type="function">
    <text evidence="8">Functions as a zinc transporter.</text>
</comment>
<dbReference type="Pfam" id="PF01545">
    <property type="entry name" value="Cation_efflux"/>
    <property type="match status" value="1"/>
</dbReference>
<evidence type="ECO:0000313" key="13">
    <source>
        <dbReference type="Proteomes" id="UP000799429"/>
    </source>
</evidence>
<dbReference type="OrthoDB" id="78669at2759"/>
<dbReference type="GO" id="GO:0005789">
    <property type="term" value="C:endoplasmic reticulum membrane"/>
    <property type="evidence" value="ECO:0007669"/>
    <property type="project" value="UniProtKB-SubCell"/>
</dbReference>
<feature type="transmembrane region" description="Helical" evidence="10">
    <location>
        <begin position="404"/>
        <end position="426"/>
    </location>
</feature>
<evidence type="ECO:0000256" key="1">
    <source>
        <dbReference type="ARBA" id="ARBA00004141"/>
    </source>
</evidence>
<feature type="compositionally biased region" description="Basic residues" evidence="9">
    <location>
        <begin position="22"/>
        <end position="48"/>
    </location>
</feature>
<feature type="region of interest" description="Disordered" evidence="9">
    <location>
        <begin position="203"/>
        <end position="222"/>
    </location>
</feature>
<evidence type="ECO:0000256" key="10">
    <source>
        <dbReference type="SAM" id="Phobius"/>
    </source>
</evidence>
<feature type="region of interest" description="Disordered" evidence="9">
    <location>
        <begin position="16"/>
        <end position="134"/>
    </location>
</feature>
<evidence type="ECO:0000256" key="9">
    <source>
        <dbReference type="SAM" id="MobiDB-lite"/>
    </source>
</evidence>
<feature type="compositionally biased region" description="Polar residues" evidence="9">
    <location>
        <begin position="82"/>
        <end position="95"/>
    </location>
</feature>
<comment type="subcellular location">
    <subcellularLocation>
        <location evidence="8">Endoplasmic reticulum membrane</location>
        <topology evidence="8">Multi-pass membrane protein</topology>
    </subcellularLocation>
    <subcellularLocation>
        <location evidence="1">Membrane</location>
        <topology evidence="1">Multi-pass membrane protein</topology>
    </subcellularLocation>
</comment>
<feature type="transmembrane region" description="Helical" evidence="10">
    <location>
        <begin position="433"/>
        <end position="451"/>
    </location>
</feature>
<dbReference type="GO" id="GO:0006882">
    <property type="term" value="P:intracellular zinc ion homeostasis"/>
    <property type="evidence" value="ECO:0007669"/>
    <property type="project" value="InterPro"/>
</dbReference>
<keyword evidence="3 8" id="KW-0813">Transport</keyword>
<evidence type="ECO:0000256" key="5">
    <source>
        <dbReference type="ARBA" id="ARBA00022989"/>
    </source>
</evidence>
<dbReference type="GO" id="GO:1904257">
    <property type="term" value="P:zinc ion import into Golgi lumen"/>
    <property type="evidence" value="ECO:0007669"/>
    <property type="project" value="TreeGrafter"/>
</dbReference>
<feature type="region of interest" description="Disordered" evidence="9">
    <location>
        <begin position="689"/>
        <end position="734"/>
    </location>
</feature>
<keyword evidence="4 10" id="KW-0812">Transmembrane</keyword>
<dbReference type="GO" id="GO:0005385">
    <property type="term" value="F:zinc ion transmembrane transporter activity"/>
    <property type="evidence" value="ECO:0007669"/>
    <property type="project" value="UniProtKB-UniRule"/>
</dbReference>
<evidence type="ECO:0000256" key="8">
    <source>
        <dbReference type="RuleBase" id="RU369017"/>
    </source>
</evidence>
<keyword evidence="5 10" id="KW-1133">Transmembrane helix</keyword>
<reference evidence="12" key="1">
    <citation type="journal article" date="2020" name="Stud. Mycol.">
        <title>101 Dothideomycetes genomes: a test case for predicting lifestyles and emergence of pathogens.</title>
        <authorList>
            <person name="Haridas S."/>
            <person name="Albert R."/>
            <person name="Binder M."/>
            <person name="Bloem J."/>
            <person name="Labutti K."/>
            <person name="Salamov A."/>
            <person name="Andreopoulos B."/>
            <person name="Baker S."/>
            <person name="Barry K."/>
            <person name="Bills G."/>
            <person name="Bluhm B."/>
            <person name="Cannon C."/>
            <person name="Castanera R."/>
            <person name="Culley D."/>
            <person name="Daum C."/>
            <person name="Ezra D."/>
            <person name="Gonzalez J."/>
            <person name="Henrissat B."/>
            <person name="Kuo A."/>
            <person name="Liang C."/>
            <person name="Lipzen A."/>
            <person name="Lutzoni F."/>
            <person name="Magnuson J."/>
            <person name="Mondo S."/>
            <person name="Nolan M."/>
            <person name="Ohm R."/>
            <person name="Pangilinan J."/>
            <person name="Park H.-J."/>
            <person name="Ramirez L."/>
            <person name="Alfaro M."/>
            <person name="Sun H."/>
            <person name="Tritt A."/>
            <person name="Yoshinaga Y."/>
            <person name="Zwiers L.-H."/>
            <person name="Turgeon B."/>
            <person name="Goodwin S."/>
            <person name="Spatafora J."/>
            <person name="Crous P."/>
            <person name="Grigoriev I."/>
        </authorList>
    </citation>
    <scope>NUCLEOTIDE SEQUENCE</scope>
    <source>
        <strain evidence="12">CBS 101060</strain>
    </source>
</reference>
<feature type="transmembrane region" description="Helical" evidence="10">
    <location>
        <begin position="561"/>
        <end position="580"/>
    </location>
</feature>
<evidence type="ECO:0000313" key="12">
    <source>
        <dbReference type="EMBL" id="KAF2835130.1"/>
    </source>
</evidence>
<dbReference type="NCBIfam" id="TIGR01297">
    <property type="entry name" value="CDF"/>
    <property type="match status" value="1"/>
</dbReference>
<feature type="region of interest" description="Disordered" evidence="9">
    <location>
        <begin position="511"/>
        <end position="530"/>
    </location>
</feature>
<dbReference type="AlphaFoldDB" id="A0A9P4S4T1"/>
<feature type="transmembrane region" description="Helical" evidence="10">
    <location>
        <begin position="483"/>
        <end position="502"/>
    </location>
</feature>
<dbReference type="FunFam" id="1.20.1510.10:FF:000014">
    <property type="entry name" value="Cation efflux protein/ zinc transporter"/>
    <property type="match status" value="1"/>
</dbReference>
<protein>
    <recommendedName>
        <fullName evidence="8">Zinc transporter</fullName>
    </recommendedName>
</protein>
<sequence length="948" mass="102755">MASTYALPLNSGSHLHLNHGNAHTHLHSHSNSHSHSHSRSHSHVHSHTHSPSCGHASPLPDTSPSRANGTWGNGGSVKKMPSNGSIKSSSQSVGNATPYLKAHEHSQTFTGFPNISPLKSMKNRPRGESDLGRPAIRTQTHLSPHRYGISPVQEVHSPSVGPSGNPLRECLSAVLLSLPYLIISLAYPKSSSDQSNISTLRNADLSDDSLPQPVPDDAISDVTPRAQSPLVQACTVTSSTLLLLGLLAKVGVFDKVLDKRKKSYAGANGSTKQRSPTLSREFISRSISKILSVGLPYYGAIQLGGSRFGLVLLTSLSAELSGPGLRYSNRFSGFDWRAILRTRQFSMLAILVGFCYDLFRAESRPYFSKTVGGYLALILSLSLYPPPLTGLGWPLISTPEDADLTLVAGFALTVFAVLASIVLTIPPFLSISTLAWLSCSIASTVAMFSFASPLQSQSQWQVGTAAGCTAIAIWGILFDSPTWITSGTSALLCGLSYFAVLYDKKLKSPRGEHSHSHTHPHIEPHDHLHGSHSALTGLILQRCEPGSIVHSVFLEKDSRRIAYFGMLNLTFMVIQFFYGFVSGSLGLLTDSIHMLFDCAGLAVGLAAAVMSKWPPEARFPYGYGKIGTLSGFANAIFLLLVSVEIILDAFARLWEGYELQRLNELLVVSILGFVVNIVGLTAFGHAHHHGHDHGHSHGHSHGSHDHVDSPVSVTPGSAVSHTHAPAARQHDHHDHDDENMRGIFLHILADALGSFAVIVSTLLIKYHGWYGWDPLASCLISFLIAGSSWPLVVSTGKKLLLSLPDKVEYDVRTTLGDLGDLRGVVGFSVPRFWIQDEGAAHADAHAHAHDHDHDHFHDHVHDHDHSHDQGCDHGYGHDPHMHGEHDHKHDGQPKILGVIHIIASITSDVEDVRERTAQFFKGRGIDAVVHVEREGQGYCWCGQGKGSN</sequence>
<proteinExistence type="inferred from homology"/>